<keyword evidence="4" id="KW-0256">Endoplasmic reticulum</keyword>
<evidence type="ECO:0000256" key="5">
    <source>
        <dbReference type="ARBA" id="ARBA00022989"/>
    </source>
</evidence>
<evidence type="ECO:0000259" key="10">
    <source>
        <dbReference type="PROSITE" id="PS51140"/>
    </source>
</evidence>
<dbReference type="EMBL" id="CP138896">
    <property type="protein sequence ID" value="WPK25493.1"/>
    <property type="molecule type" value="Genomic_DNA"/>
</dbReference>
<keyword evidence="2 9" id="KW-0812">Transmembrane</keyword>
<feature type="transmembrane region" description="Helical" evidence="9">
    <location>
        <begin position="6"/>
        <end position="23"/>
    </location>
</feature>
<dbReference type="CDD" id="cd14424">
    <property type="entry name" value="CUE_Cue1p_like"/>
    <property type="match status" value="1"/>
</dbReference>
<evidence type="ECO:0000256" key="7">
    <source>
        <dbReference type="ARBA" id="ARBA00061383"/>
    </source>
</evidence>
<evidence type="ECO:0000256" key="8">
    <source>
        <dbReference type="ARBA" id="ARBA00072899"/>
    </source>
</evidence>
<gene>
    <name evidence="11" type="ORF">PUMCH_002810</name>
</gene>
<dbReference type="KEGG" id="asau:88173874"/>
<evidence type="ECO:0000256" key="2">
    <source>
        <dbReference type="ARBA" id="ARBA00022692"/>
    </source>
</evidence>
<dbReference type="FunFam" id="1.10.8.10:FF:000050">
    <property type="entry name" value="Related to AMFR protein"/>
    <property type="match status" value="1"/>
</dbReference>
<comment type="subcellular location">
    <subcellularLocation>
        <location evidence="1">Endoplasmic reticulum membrane</location>
        <topology evidence="1">Single-pass membrane protein</topology>
    </subcellularLocation>
</comment>
<evidence type="ECO:0000256" key="9">
    <source>
        <dbReference type="SAM" id="Phobius"/>
    </source>
</evidence>
<dbReference type="SMART" id="SM00546">
    <property type="entry name" value="CUE"/>
    <property type="match status" value="1"/>
</dbReference>
<feature type="domain" description="CUE" evidence="10">
    <location>
        <begin position="55"/>
        <end position="98"/>
    </location>
</feature>
<evidence type="ECO:0000256" key="6">
    <source>
        <dbReference type="ARBA" id="ARBA00023136"/>
    </source>
</evidence>
<name>A0AAX4HA98_9ASCO</name>
<dbReference type="PROSITE" id="PS51140">
    <property type="entry name" value="CUE"/>
    <property type="match status" value="1"/>
</dbReference>
<keyword evidence="6 9" id="KW-0472">Membrane</keyword>
<evidence type="ECO:0000256" key="4">
    <source>
        <dbReference type="ARBA" id="ARBA00022824"/>
    </source>
</evidence>
<dbReference type="AlphaFoldDB" id="A0AAX4HA98"/>
<reference evidence="11 12" key="1">
    <citation type="submission" date="2023-10" db="EMBL/GenBank/DDBJ databases">
        <title>Draft Genome Sequence of Candida saopaulonensis from a very Premature Infant with Sepsis.</title>
        <authorList>
            <person name="Ning Y."/>
            <person name="Dai R."/>
            <person name="Xiao M."/>
            <person name="Xu Y."/>
            <person name="Yan Q."/>
            <person name="Zhang L."/>
        </authorList>
    </citation>
    <scope>NUCLEOTIDE SEQUENCE [LARGE SCALE GENOMIC DNA]</scope>
    <source>
        <strain evidence="11 12">19XY460</strain>
    </source>
</reference>
<proteinExistence type="inferred from homology"/>
<dbReference type="GO" id="GO:0005789">
    <property type="term" value="C:endoplasmic reticulum membrane"/>
    <property type="evidence" value="ECO:0007669"/>
    <property type="project" value="UniProtKB-SubCell"/>
</dbReference>
<dbReference type="Pfam" id="PF02845">
    <property type="entry name" value="CUE"/>
    <property type="match status" value="1"/>
</dbReference>
<keyword evidence="3" id="KW-0833">Ubl conjugation pathway</keyword>
<keyword evidence="5 9" id="KW-1133">Transmembrane helix</keyword>
<dbReference type="GO" id="GO:0043130">
    <property type="term" value="F:ubiquitin binding"/>
    <property type="evidence" value="ECO:0007669"/>
    <property type="project" value="InterPro"/>
</dbReference>
<keyword evidence="12" id="KW-1185">Reference proteome</keyword>
<sequence length="185" mass="20065">MDNSTLVFVLSLGAAFLILRWLIMPIPQSVPEEFNVPDPTRRTERRARPATNRAVTESMIEVVQAMAPQLTVSQIRFSLQNTGSVEATINEFMDNGNLPYPPGESAAPVSSGSAALDSSAHRKKSLVGNGNLLDRYGITAADLQDPGYLAGLGRDLGDVTQRKKIGVIVNARKRMEKTLTQTEGI</sequence>
<organism evidence="11 12">
    <name type="scientific">Australozyma saopauloensis</name>
    <dbReference type="NCBI Taxonomy" id="291208"/>
    <lineage>
        <taxon>Eukaryota</taxon>
        <taxon>Fungi</taxon>
        <taxon>Dikarya</taxon>
        <taxon>Ascomycota</taxon>
        <taxon>Saccharomycotina</taxon>
        <taxon>Pichiomycetes</taxon>
        <taxon>Metschnikowiaceae</taxon>
        <taxon>Australozyma</taxon>
    </lineage>
</organism>
<evidence type="ECO:0000256" key="1">
    <source>
        <dbReference type="ARBA" id="ARBA00004389"/>
    </source>
</evidence>
<accession>A0AAX4HA98</accession>
<dbReference type="Proteomes" id="UP001338582">
    <property type="component" value="Chromosome 3"/>
</dbReference>
<comment type="similarity">
    <text evidence="7">Belongs to the CUE1 family.</text>
</comment>
<dbReference type="GeneID" id="88173874"/>
<evidence type="ECO:0000313" key="11">
    <source>
        <dbReference type="EMBL" id="WPK25493.1"/>
    </source>
</evidence>
<evidence type="ECO:0000313" key="12">
    <source>
        <dbReference type="Proteomes" id="UP001338582"/>
    </source>
</evidence>
<dbReference type="Gene3D" id="1.10.8.10">
    <property type="entry name" value="DNA helicase RuvA subunit, C-terminal domain"/>
    <property type="match status" value="1"/>
</dbReference>
<dbReference type="InterPro" id="IPR003892">
    <property type="entry name" value="CUE"/>
</dbReference>
<dbReference type="RefSeq" id="XP_062877875.1">
    <property type="nucleotide sequence ID" value="XM_063021805.1"/>
</dbReference>
<protein>
    <recommendedName>
        <fullName evidence="8">Coupling of ubiquitin conjugation to ER degradation protein 1</fullName>
    </recommendedName>
</protein>
<evidence type="ECO:0000256" key="3">
    <source>
        <dbReference type="ARBA" id="ARBA00022786"/>
    </source>
</evidence>